<dbReference type="AlphaFoldDB" id="A0A1G1VKE3"/>
<protein>
    <recommendedName>
        <fullName evidence="7 8">Small ribosomal subunit protein uS3</fullName>
    </recommendedName>
</protein>
<proteinExistence type="inferred from homology"/>
<dbReference type="Pfam" id="PF00189">
    <property type="entry name" value="Ribosomal_S3_C"/>
    <property type="match status" value="1"/>
</dbReference>
<dbReference type="PROSITE" id="PS50823">
    <property type="entry name" value="KH_TYPE_2"/>
    <property type="match status" value="1"/>
</dbReference>
<gene>
    <name evidence="8" type="primary">rpsC</name>
    <name evidence="11" type="ORF">A2784_03470</name>
</gene>
<organism evidence="11 12">
    <name type="scientific">Candidatus Chisholmbacteria bacterium RIFCSPHIGHO2_01_FULL_48_12</name>
    <dbReference type="NCBI Taxonomy" id="1797589"/>
    <lineage>
        <taxon>Bacteria</taxon>
        <taxon>Candidatus Chisholmiibacteriota</taxon>
    </lineage>
</organism>
<keyword evidence="5 8" id="KW-0687">Ribonucleoprotein</keyword>
<dbReference type="EMBL" id="MHCH01000058">
    <property type="protein sequence ID" value="OGY15879.1"/>
    <property type="molecule type" value="Genomic_DNA"/>
</dbReference>
<dbReference type="GO" id="GO:0006412">
    <property type="term" value="P:translation"/>
    <property type="evidence" value="ECO:0007669"/>
    <property type="project" value="UniProtKB-UniRule"/>
</dbReference>
<dbReference type="STRING" id="1797589.A2784_03470"/>
<comment type="caution">
    <text evidence="11">The sequence shown here is derived from an EMBL/GenBank/DDBJ whole genome shotgun (WGS) entry which is preliminary data.</text>
</comment>
<dbReference type="InterPro" id="IPR015946">
    <property type="entry name" value="KH_dom-like_a/b"/>
</dbReference>
<evidence type="ECO:0000256" key="5">
    <source>
        <dbReference type="ARBA" id="ARBA00023274"/>
    </source>
</evidence>
<dbReference type="PROSITE" id="PS00548">
    <property type="entry name" value="RIBOSOMAL_S3"/>
    <property type="match status" value="1"/>
</dbReference>
<evidence type="ECO:0000259" key="10">
    <source>
        <dbReference type="PROSITE" id="PS50823"/>
    </source>
</evidence>
<dbReference type="InterPro" id="IPR009019">
    <property type="entry name" value="KH_sf_prok-type"/>
</dbReference>
<evidence type="ECO:0000256" key="6">
    <source>
        <dbReference type="ARBA" id="ARBA00024998"/>
    </source>
</evidence>
<dbReference type="Gene3D" id="3.30.1140.32">
    <property type="entry name" value="Ribosomal protein S3, C-terminal domain"/>
    <property type="match status" value="1"/>
</dbReference>
<dbReference type="InterPro" id="IPR004087">
    <property type="entry name" value="KH_dom"/>
</dbReference>
<sequence length="218" mass="24644">MGQKVNPLGFRLGGLYTWKSRWYADKKQYQKFMLEDRKLRMWLMDKLKAAGITRAEIERSLKTVQVTVHVSRPGVVIGRGGAALEALKLQMAKLLKVTPGKPGSLRLDLRVEEVKNPDLSSQLVVQRLVEQLVKRYPHRRAVATALERVMNAGAKGIKIVLSGRIAGAEISRREKYARGTIPTQTLRADIDYAQTPALTKYGYIGVKVWIYRGEEEIK</sequence>
<dbReference type="Gene3D" id="3.30.300.20">
    <property type="match status" value="1"/>
</dbReference>
<dbReference type="SUPFAM" id="SSF54814">
    <property type="entry name" value="Prokaryotic type KH domain (KH-domain type II)"/>
    <property type="match status" value="1"/>
</dbReference>
<dbReference type="SMART" id="SM00322">
    <property type="entry name" value="KH"/>
    <property type="match status" value="1"/>
</dbReference>
<dbReference type="InterPro" id="IPR005704">
    <property type="entry name" value="Ribosomal_uS3_bac-typ"/>
</dbReference>
<dbReference type="NCBIfam" id="TIGR01009">
    <property type="entry name" value="rpsC_bact"/>
    <property type="match status" value="1"/>
</dbReference>
<keyword evidence="2 8" id="KW-0699">rRNA-binding</keyword>
<comment type="subunit">
    <text evidence="8">Part of the 30S ribosomal subunit. Forms a tight complex with proteins S10 and S14.</text>
</comment>
<dbReference type="InterPro" id="IPR001351">
    <property type="entry name" value="Ribosomal_uS3_C"/>
</dbReference>
<evidence type="ECO:0000256" key="9">
    <source>
        <dbReference type="RuleBase" id="RU003624"/>
    </source>
</evidence>
<dbReference type="Pfam" id="PF07650">
    <property type="entry name" value="KH_2"/>
    <property type="match status" value="1"/>
</dbReference>
<keyword evidence="4 8" id="KW-0689">Ribosomal protein</keyword>
<name>A0A1G1VKE3_9BACT</name>
<evidence type="ECO:0000256" key="8">
    <source>
        <dbReference type="HAMAP-Rule" id="MF_01309"/>
    </source>
</evidence>
<dbReference type="SUPFAM" id="SSF54821">
    <property type="entry name" value="Ribosomal protein S3 C-terminal domain"/>
    <property type="match status" value="1"/>
</dbReference>
<dbReference type="GO" id="GO:0022627">
    <property type="term" value="C:cytosolic small ribosomal subunit"/>
    <property type="evidence" value="ECO:0007669"/>
    <property type="project" value="TreeGrafter"/>
</dbReference>
<dbReference type="PANTHER" id="PTHR11760">
    <property type="entry name" value="30S/40S RIBOSOMAL PROTEIN S3"/>
    <property type="match status" value="1"/>
</dbReference>
<evidence type="ECO:0000256" key="2">
    <source>
        <dbReference type="ARBA" id="ARBA00022730"/>
    </source>
</evidence>
<dbReference type="CDD" id="cd02412">
    <property type="entry name" value="KH-II_30S_S3"/>
    <property type="match status" value="1"/>
</dbReference>
<dbReference type="InterPro" id="IPR004044">
    <property type="entry name" value="KH_dom_type_2"/>
</dbReference>
<dbReference type="InterPro" id="IPR018280">
    <property type="entry name" value="Ribosomal_uS3_CS"/>
</dbReference>
<evidence type="ECO:0000256" key="4">
    <source>
        <dbReference type="ARBA" id="ARBA00022980"/>
    </source>
</evidence>
<dbReference type="GO" id="GO:0003729">
    <property type="term" value="F:mRNA binding"/>
    <property type="evidence" value="ECO:0007669"/>
    <property type="project" value="UniProtKB-UniRule"/>
</dbReference>
<comment type="function">
    <text evidence="6 8">Binds the lower part of the 30S subunit head. Binds mRNA in the 70S ribosome, positioning it for translation.</text>
</comment>
<evidence type="ECO:0000256" key="3">
    <source>
        <dbReference type="ARBA" id="ARBA00022884"/>
    </source>
</evidence>
<keyword evidence="3 8" id="KW-0694">RNA-binding</keyword>
<dbReference type="InterPro" id="IPR057258">
    <property type="entry name" value="Ribosomal_uS3"/>
</dbReference>
<dbReference type="Proteomes" id="UP000177324">
    <property type="component" value="Unassembled WGS sequence"/>
</dbReference>
<evidence type="ECO:0000313" key="12">
    <source>
        <dbReference type="Proteomes" id="UP000177324"/>
    </source>
</evidence>
<comment type="similarity">
    <text evidence="1 8 9">Belongs to the universal ribosomal protein uS3 family.</text>
</comment>
<dbReference type="FunFam" id="3.30.300.20:FF:000001">
    <property type="entry name" value="30S ribosomal protein S3"/>
    <property type="match status" value="1"/>
</dbReference>
<reference evidence="11 12" key="1">
    <citation type="journal article" date="2016" name="Nat. Commun.">
        <title>Thousands of microbial genomes shed light on interconnected biogeochemical processes in an aquifer system.</title>
        <authorList>
            <person name="Anantharaman K."/>
            <person name="Brown C.T."/>
            <person name="Hug L.A."/>
            <person name="Sharon I."/>
            <person name="Castelle C.J."/>
            <person name="Probst A.J."/>
            <person name="Thomas B.C."/>
            <person name="Singh A."/>
            <person name="Wilkins M.J."/>
            <person name="Karaoz U."/>
            <person name="Brodie E.L."/>
            <person name="Williams K.H."/>
            <person name="Hubbard S.S."/>
            <person name="Banfield J.F."/>
        </authorList>
    </citation>
    <scope>NUCLEOTIDE SEQUENCE [LARGE SCALE GENOMIC DNA]</scope>
</reference>
<dbReference type="PANTHER" id="PTHR11760:SF19">
    <property type="entry name" value="SMALL RIBOSOMAL SUBUNIT PROTEIN US3C"/>
    <property type="match status" value="1"/>
</dbReference>
<evidence type="ECO:0000256" key="7">
    <source>
        <dbReference type="ARBA" id="ARBA00035257"/>
    </source>
</evidence>
<dbReference type="GO" id="GO:0019843">
    <property type="term" value="F:rRNA binding"/>
    <property type="evidence" value="ECO:0007669"/>
    <property type="project" value="UniProtKB-UniRule"/>
</dbReference>
<evidence type="ECO:0000256" key="1">
    <source>
        <dbReference type="ARBA" id="ARBA00010761"/>
    </source>
</evidence>
<accession>A0A1G1VKE3</accession>
<dbReference type="HAMAP" id="MF_01309_B">
    <property type="entry name" value="Ribosomal_uS3_B"/>
    <property type="match status" value="1"/>
</dbReference>
<feature type="domain" description="KH type-2" evidence="10">
    <location>
        <begin position="39"/>
        <end position="115"/>
    </location>
</feature>
<dbReference type="GO" id="GO:0003735">
    <property type="term" value="F:structural constituent of ribosome"/>
    <property type="evidence" value="ECO:0007669"/>
    <property type="project" value="InterPro"/>
</dbReference>
<evidence type="ECO:0000313" key="11">
    <source>
        <dbReference type="EMBL" id="OGY15879.1"/>
    </source>
</evidence>
<dbReference type="InterPro" id="IPR036419">
    <property type="entry name" value="Ribosomal_S3_C_sf"/>
</dbReference>